<evidence type="ECO:0000313" key="3">
    <source>
        <dbReference type="Proteomes" id="UP000008866"/>
    </source>
</evidence>
<sequence length="105" mass="11336">MSVVDRATEEERASEVGERAVKGEQARPAVADDAEDEEEEKEEETEEKEVGPAKPSRASQTRYLLAPCHPGRAGPWSIYPSPGRALALVGPRAAKGPQRGISRVV</sequence>
<evidence type="ECO:0000256" key="1">
    <source>
        <dbReference type="SAM" id="MobiDB-lite"/>
    </source>
</evidence>
<proteinExistence type="predicted"/>
<reference evidence="3" key="1">
    <citation type="journal article" date="2011" name="Genome Biol.">
        <title>Comparative and functional genomics provide insights into the pathogenicity of dermatophytic fungi.</title>
        <authorList>
            <person name="Burmester A."/>
            <person name="Shelest E."/>
            <person name="Gloeckner G."/>
            <person name="Heddergott C."/>
            <person name="Schindler S."/>
            <person name="Staib P."/>
            <person name="Heidel A."/>
            <person name="Felder M."/>
            <person name="Petzold A."/>
            <person name="Szafranski K."/>
            <person name="Feuermann M."/>
            <person name="Pedruzzi I."/>
            <person name="Priebe S."/>
            <person name="Groth M."/>
            <person name="Winkler R."/>
            <person name="Li W."/>
            <person name="Kniemeyer O."/>
            <person name="Schroeckh V."/>
            <person name="Hertweck C."/>
            <person name="Hube B."/>
            <person name="White T.C."/>
            <person name="Platzer M."/>
            <person name="Guthke R."/>
            <person name="Heitman J."/>
            <person name="Woestemeyer J."/>
            <person name="Zipfel P.F."/>
            <person name="Monod M."/>
            <person name="Brakhage A.A."/>
        </authorList>
    </citation>
    <scope>NUCLEOTIDE SEQUENCE [LARGE SCALE GENOMIC DNA]</scope>
    <source>
        <strain evidence="3">ATCC MYA-4681 / CBS 112371</strain>
    </source>
</reference>
<keyword evidence="3" id="KW-1185">Reference proteome</keyword>
<name>D4B2G8_ARTBC</name>
<gene>
    <name evidence="2" type="ORF">ARB_02696</name>
</gene>
<organism evidence="2 3">
    <name type="scientific">Arthroderma benhamiae (strain ATCC MYA-4681 / CBS 112371)</name>
    <name type="common">Trichophyton mentagrophytes</name>
    <dbReference type="NCBI Taxonomy" id="663331"/>
    <lineage>
        <taxon>Eukaryota</taxon>
        <taxon>Fungi</taxon>
        <taxon>Dikarya</taxon>
        <taxon>Ascomycota</taxon>
        <taxon>Pezizomycotina</taxon>
        <taxon>Eurotiomycetes</taxon>
        <taxon>Eurotiomycetidae</taxon>
        <taxon>Onygenales</taxon>
        <taxon>Arthrodermataceae</taxon>
        <taxon>Trichophyton</taxon>
    </lineage>
</organism>
<dbReference type="Proteomes" id="UP000008866">
    <property type="component" value="Unassembled WGS sequence"/>
</dbReference>
<feature type="region of interest" description="Disordered" evidence="1">
    <location>
        <begin position="1"/>
        <end position="60"/>
    </location>
</feature>
<comment type="caution">
    <text evidence="2">The sequence shown here is derived from an EMBL/GenBank/DDBJ whole genome shotgun (WGS) entry which is preliminary data.</text>
</comment>
<feature type="compositionally biased region" description="Acidic residues" evidence="1">
    <location>
        <begin position="32"/>
        <end position="47"/>
    </location>
</feature>
<accession>D4B2G8</accession>
<dbReference type="AlphaFoldDB" id="D4B2G8"/>
<evidence type="ECO:0000313" key="2">
    <source>
        <dbReference type="EMBL" id="EFE30534.1"/>
    </source>
</evidence>
<dbReference type="RefSeq" id="XP_003011174.1">
    <property type="nucleotide sequence ID" value="XM_003011128.1"/>
</dbReference>
<feature type="compositionally biased region" description="Basic and acidic residues" evidence="1">
    <location>
        <begin position="1"/>
        <end position="25"/>
    </location>
</feature>
<dbReference type="EMBL" id="ABSU01000029">
    <property type="protein sequence ID" value="EFE30534.1"/>
    <property type="molecule type" value="Genomic_DNA"/>
</dbReference>
<protein>
    <submittedName>
        <fullName evidence="2">Uncharacterized protein</fullName>
    </submittedName>
</protein>
<dbReference type="HOGENOM" id="CLU_2235946_0_0_1"/>
<dbReference type="KEGG" id="abe:ARB_02696"/>
<dbReference type="GeneID" id="9523829"/>